<proteinExistence type="predicted"/>
<keyword evidence="3" id="KW-1185">Reference proteome</keyword>
<feature type="region of interest" description="Disordered" evidence="1">
    <location>
        <begin position="154"/>
        <end position="174"/>
    </location>
</feature>
<evidence type="ECO:0000256" key="1">
    <source>
        <dbReference type="SAM" id="MobiDB-lite"/>
    </source>
</evidence>
<evidence type="ECO:0000313" key="2">
    <source>
        <dbReference type="EMBL" id="UPT22040.1"/>
    </source>
</evidence>
<organism evidence="2 3">
    <name type="scientific">Thermobifida alba</name>
    <name type="common">Thermomonospora alba</name>
    <dbReference type="NCBI Taxonomy" id="53522"/>
    <lineage>
        <taxon>Bacteria</taxon>
        <taxon>Bacillati</taxon>
        <taxon>Actinomycetota</taxon>
        <taxon>Actinomycetes</taxon>
        <taxon>Streptosporangiales</taxon>
        <taxon>Nocardiopsidaceae</taxon>
        <taxon>Thermobifida</taxon>
    </lineage>
</organism>
<name>A0ABY4L6P4_THEAE</name>
<accession>A0ABY4L6P4</accession>
<feature type="region of interest" description="Disordered" evidence="1">
    <location>
        <begin position="1"/>
        <end position="134"/>
    </location>
</feature>
<dbReference type="RefSeq" id="WP_248590520.1">
    <property type="nucleotide sequence ID" value="NZ_BAABEB010000005.1"/>
</dbReference>
<feature type="compositionally biased region" description="Basic and acidic residues" evidence="1">
    <location>
        <begin position="68"/>
        <end position="108"/>
    </location>
</feature>
<dbReference type="EMBL" id="CP051627">
    <property type="protein sequence ID" value="UPT22040.1"/>
    <property type="molecule type" value="Genomic_DNA"/>
</dbReference>
<protein>
    <submittedName>
        <fullName evidence="2">Uncharacterized protein</fullName>
    </submittedName>
</protein>
<evidence type="ECO:0000313" key="3">
    <source>
        <dbReference type="Proteomes" id="UP000832041"/>
    </source>
</evidence>
<sequence>MAVTAGNPLPVDFTPSGRHAPDEDEHGSRNDAFHALTAEGGTVAPTTSASSPAVVQVRRGGPRGGGSGRDRGNGKGDDRGDDRKPENGDSNDRPRDRDNRRNGNRYDLDLELEGGQGRQQDEQGRSASNGFPLRWENPLNLVHQLVDLFTKEKSPQRPAYGMTVGARKARSARR</sequence>
<reference evidence="2 3" key="1">
    <citation type="submission" date="2020-04" db="EMBL/GenBank/DDBJ databases">
        <title>Thermobifida alba genome sequencing and assembly.</title>
        <authorList>
            <person name="Luzics S."/>
            <person name="Horvath B."/>
            <person name="Nagy I."/>
            <person name="Toth A."/>
            <person name="Nagy I."/>
            <person name="Kukolya J."/>
        </authorList>
    </citation>
    <scope>NUCLEOTIDE SEQUENCE [LARGE SCALE GENOMIC DNA]</scope>
    <source>
        <strain evidence="2 3">DSM 43795</strain>
    </source>
</reference>
<feature type="compositionally biased region" description="Polar residues" evidence="1">
    <location>
        <begin position="44"/>
        <end position="53"/>
    </location>
</feature>
<gene>
    <name evidence="2" type="ORF">FOF52_14595</name>
</gene>
<dbReference type="Proteomes" id="UP000832041">
    <property type="component" value="Chromosome"/>
</dbReference>